<protein>
    <recommendedName>
        <fullName evidence="1">Mating-type protein MAT-1</fullName>
    </recommendedName>
</protein>
<dbReference type="GO" id="GO:0045895">
    <property type="term" value="P:positive regulation of mating-type specific transcription, DNA-templated"/>
    <property type="evidence" value="ECO:0007669"/>
    <property type="project" value="InterPro"/>
</dbReference>
<evidence type="ECO:0000256" key="7">
    <source>
        <dbReference type="RuleBase" id="RU003516"/>
    </source>
</evidence>
<dbReference type="RefSeq" id="XP_033657096.1">
    <property type="nucleotide sequence ID" value="XM_033795265.1"/>
</dbReference>
<dbReference type="OrthoDB" id="5398665at2759"/>
<dbReference type="Pfam" id="PF04769">
    <property type="entry name" value="MATalpha_HMGbox"/>
    <property type="match status" value="1"/>
</dbReference>
<reference evidence="9" key="1">
    <citation type="journal article" date="2020" name="Stud. Mycol.">
        <title>101 Dothideomycetes genomes: a test case for predicting lifestyles and emergence of pathogens.</title>
        <authorList>
            <person name="Haridas S."/>
            <person name="Albert R."/>
            <person name="Binder M."/>
            <person name="Bloem J."/>
            <person name="Labutti K."/>
            <person name="Salamov A."/>
            <person name="Andreopoulos B."/>
            <person name="Baker S."/>
            <person name="Barry K."/>
            <person name="Bills G."/>
            <person name="Bluhm B."/>
            <person name="Cannon C."/>
            <person name="Castanera R."/>
            <person name="Culley D."/>
            <person name="Daum C."/>
            <person name="Ezra D."/>
            <person name="Gonzalez J."/>
            <person name="Henrissat B."/>
            <person name="Kuo A."/>
            <person name="Liang C."/>
            <person name="Lipzen A."/>
            <person name="Lutzoni F."/>
            <person name="Magnuson J."/>
            <person name="Mondo S."/>
            <person name="Nolan M."/>
            <person name="Ohm R."/>
            <person name="Pangilinan J."/>
            <person name="Park H.-J."/>
            <person name="Ramirez L."/>
            <person name="Alfaro M."/>
            <person name="Sun H."/>
            <person name="Tritt A."/>
            <person name="Yoshinaga Y."/>
            <person name="Zwiers L.-H."/>
            <person name="Turgeon B."/>
            <person name="Goodwin S."/>
            <person name="Spatafora J."/>
            <person name="Crous P."/>
            <person name="Grigoriev I."/>
        </authorList>
    </citation>
    <scope>NUCLEOTIDE SEQUENCE</scope>
    <source>
        <strain evidence="9">CBS 379.55</strain>
    </source>
</reference>
<evidence type="ECO:0000256" key="3">
    <source>
        <dbReference type="ARBA" id="ARBA00023125"/>
    </source>
</evidence>
<feature type="non-terminal residue" evidence="9">
    <location>
        <position position="283"/>
    </location>
</feature>
<organism evidence="9 10">
    <name type="scientific">Westerdykella ornata</name>
    <dbReference type="NCBI Taxonomy" id="318751"/>
    <lineage>
        <taxon>Eukaryota</taxon>
        <taxon>Fungi</taxon>
        <taxon>Dikarya</taxon>
        <taxon>Ascomycota</taxon>
        <taxon>Pezizomycotina</taxon>
        <taxon>Dothideomycetes</taxon>
        <taxon>Pleosporomycetidae</taxon>
        <taxon>Pleosporales</taxon>
        <taxon>Sporormiaceae</taxon>
        <taxon>Westerdykella</taxon>
    </lineage>
</organism>
<evidence type="ECO:0000256" key="2">
    <source>
        <dbReference type="ARBA" id="ARBA00023015"/>
    </source>
</evidence>
<keyword evidence="10" id="KW-1185">Reference proteome</keyword>
<keyword evidence="3 7" id="KW-0238">DNA-binding</keyword>
<keyword evidence="4 7" id="KW-0804">Transcription</keyword>
<name>A0A6A6JT69_WESOR</name>
<comment type="similarity">
    <text evidence="7">Belongs to the MATALPHA1 family.</text>
</comment>
<evidence type="ECO:0000256" key="1">
    <source>
        <dbReference type="ARBA" id="ARBA00015083"/>
    </source>
</evidence>
<evidence type="ECO:0000313" key="9">
    <source>
        <dbReference type="EMBL" id="KAF2279557.1"/>
    </source>
</evidence>
<evidence type="ECO:0000256" key="5">
    <source>
        <dbReference type="ARBA" id="ARBA00023242"/>
    </source>
</evidence>
<dbReference type="GO" id="GO:0008301">
    <property type="term" value="F:DNA binding, bending"/>
    <property type="evidence" value="ECO:0007669"/>
    <property type="project" value="InterPro"/>
</dbReference>
<dbReference type="Proteomes" id="UP000800097">
    <property type="component" value="Unassembled WGS sequence"/>
</dbReference>
<evidence type="ECO:0000256" key="4">
    <source>
        <dbReference type="ARBA" id="ARBA00023163"/>
    </source>
</evidence>
<comment type="subcellular location">
    <subcellularLocation>
        <location evidence="7">Nucleus</location>
    </subcellularLocation>
</comment>
<dbReference type="GO" id="GO:0005634">
    <property type="term" value="C:nucleus"/>
    <property type="evidence" value="ECO:0007669"/>
    <property type="project" value="UniProtKB-SubCell"/>
</dbReference>
<sequence>MATQQPTATFVPRTPTPAEIADFLKTRTSAQMVELINSVQDRSSQGALMSAFATPTSFTPAISNTTDKAVKPTKPKKALNAFVGFRCYYIGVPEFKAFPMKKLSNMLAEMWNEDTNKPVWALLAKTWSHIRDQIGKENAPLVPYFELMCPAMLLPSPDEYFKTFHWELHLNEQNDPYIVRVSNPSEDTTTKSGATMSVEEIICYCQAHNYAKEFKFNGDLATSSTFHVPLKQGRKTLDQIVNTMESKRLANREKKRLQRIKRINQGTPLDLQLRLAQLRGIGD</sequence>
<keyword evidence="2 7" id="KW-0805">Transcription regulation</keyword>
<evidence type="ECO:0000259" key="8">
    <source>
        <dbReference type="PROSITE" id="PS51325"/>
    </source>
</evidence>
<feature type="domain" description="Alpha box" evidence="8">
    <location>
        <begin position="74"/>
        <end position="131"/>
    </location>
</feature>
<accession>A0A6A6JT69</accession>
<evidence type="ECO:0000256" key="6">
    <source>
        <dbReference type="ARBA" id="ARBA00035106"/>
    </source>
</evidence>
<dbReference type="AlphaFoldDB" id="A0A6A6JT69"/>
<dbReference type="PROSITE" id="PS51325">
    <property type="entry name" value="ALPHA_BOX"/>
    <property type="match status" value="1"/>
</dbReference>
<dbReference type="InterPro" id="IPR006856">
    <property type="entry name" value="MATalpha_HMGbox"/>
</dbReference>
<dbReference type="EMBL" id="ML986486">
    <property type="protein sequence ID" value="KAF2279557.1"/>
    <property type="molecule type" value="Genomic_DNA"/>
</dbReference>
<evidence type="ECO:0000313" key="10">
    <source>
        <dbReference type="Proteomes" id="UP000800097"/>
    </source>
</evidence>
<proteinExistence type="inferred from homology"/>
<keyword evidence="5 7" id="KW-0539">Nucleus</keyword>
<gene>
    <name evidence="9" type="ORF">EI97DRAFT_371011</name>
</gene>
<comment type="function">
    <text evidence="6">Mating type proteins are sequence specific DNA-binding proteins that act as master switches in fungal differentiation by controlling gene expression in a cell type-specific fashion. Transcriptional activator that induces the transcription of alpha-specific genes.</text>
</comment>
<dbReference type="GeneID" id="54548440"/>